<accession>A0ABS1KVK2</accession>
<dbReference type="EMBL" id="JAERRB010000007">
    <property type="protein sequence ID" value="MBL0743491.1"/>
    <property type="molecule type" value="Genomic_DNA"/>
</dbReference>
<name>A0ABS1KVK2_9BACT</name>
<sequence>MKKSILGILLISIPLIWYGESRKFFRLTNGNYVTLWKTYGNLSFIIPGKYYGIVFPGRSHIETSNVNFISIYQRKNSRDTLFFESRYDTKINNATPNEPVLANVKLASAKDLSLILETERSQRDFDNWSLLNLEIKESYARDENGVIQR</sequence>
<reference evidence="1 2" key="1">
    <citation type="submission" date="2021-01" db="EMBL/GenBank/DDBJ databases">
        <title>Chryseolinea sp. Jin1 Genome sequencing and assembly.</title>
        <authorList>
            <person name="Kim I."/>
        </authorList>
    </citation>
    <scope>NUCLEOTIDE SEQUENCE [LARGE SCALE GENOMIC DNA]</scope>
    <source>
        <strain evidence="1 2">Jin1</strain>
    </source>
</reference>
<protein>
    <submittedName>
        <fullName evidence="1">Uncharacterized protein</fullName>
    </submittedName>
</protein>
<proteinExistence type="predicted"/>
<gene>
    <name evidence="1" type="ORF">JI741_19820</name>
</gene>
<comment type="caution">
    <text evidence="1">The sequence shown here is derived from an EMBL/GenBank/DDBJ whole genome shotgun (WGS) entry which is preliminary data.</text>
</comment>
<organism evidence="1 2">
    <name type="scientific">Chryseolinea lacunae</name>
    <dbReference type="NCBI Taxonomy" id="2801331"/>
    <lineage>
        <taxon>Bacteria</taxon>
        <taxon>Pseudomonadati</taxon>
        <taxon>Bacteroidota</taxon>
        <taxon>Cytophagia</taxon>
        <taxon>Cytophagales</taxon>
        <taxon>Fulvivirgaceae</taxon>
        <taxon>Chryseolinea</taxon>
    </lineage>
</organism>
<keyword evidence="2" id="KW-1185">Reference proteome</keyword>
<evidence type="ECO:0000313" key="1">
    <source>
        <dbReference type="EMBL" id="MBL0743491.1"/>
    </source>
</evidence>
<dbReference type="Proteomes" id="UP000613030">
    <property type="component" value="Unassembled WGS sequence"/>
</dbReference>
<evidence type="ECO:0000313" key="2">
    <source>
        <dbReference type="Proteomes" id="UP000613030"/>
    </source>
</evidence>
<dbReference type="RefSeq" id="WP_202012835.1">
    <property type="nucleotide sequence ID" value="NZ_JAERRB010000007.1"/>
</dbReference>